<organism evidence="5 6">
    <name type="scientific">Botrimarina mediterranea</name>
    <dbReference type="NCBI Taxonomy" id="2528022"/>
    <lineage>
        <taxon>Bacteria</taxon>
        <taxon>Pseudomonadati</taxon>
        <taxon>Planctomycetota</taxon>
        <taxon>Planctomycetia</taxon>
        <taxon>Pirellulales</taxon>
        <taxon>Lacipirellulaceae</taxon>
        <taxon>Botrimarina</taxon>
    </lineage>
</organism>
<evidence type="ECO:0000313" key="5">
    <source>
        <dbReference type="EMBL" id="QDV76202.1"/>
    </source>
</evidence>
<keyword evidence="3" id="KW-0325">Glycoprotein</keyword>
<dbReference type="PANTHER" id="PTHR36220:SF1">
    <property type="entry name" value="GAMMA TUBULIN COMPLEX COMPONENT C-TERMINAL DOMAIN-CONTAINING PROTEIN"/>
    <property type="match status" value="1"/>
</dbReference>
<evidence type="ECO:0000256" key="1">
    <source>
        <dbReference type="ARBA" id="ARBA00022729"/>
    </source>
</evidence>
<dbReference type="SUPFAM" id="SSF50998">
    <property type="entry name" value="Quinoprotein alcohol dehydrogenase-like"/>
    <property type="match status" value="1"/>
</dbReference>
<sequence length="435" mass="44451" precursor="true">MTTNRGPNPHALKSRHRISALGLLACLSVLAANPAMATAPSPHIELISPLWPSAGSSLDRFGFSTAIGGQTISVGSRFSSNQFQGEGAVFVYDSDPLAFRQVVLPVSPEEEGHFASVATDGASLLIGAGGRGPNRNDPSSKAFLFEAGNLQLITELQPPAPTVELRNRGAHALGSGLAIFGAEDMALGSPVPIQLVYDSSNGDYLTTLSPSTPPEYGGFGASAAVDDGIAIVGSTTGGYLNGAAYLFDAVTGQQLDVLTPDGSGFDRYRFGYSVDLGGNLALIGAPGDDDNGEASGSAYLFDVTTGEQVHKLIANDGLPGSFFGSAVAFAGQYALIGASGQGSSSGPEGGVYVFDTISGEQLAKITPNGNSPLLGFGESISAEGNTFVVGASGAFDPRGIRSGGAYVYRIIPEPASAAIIGFALVIRAASTRRRH</sequence>
<keyword evidence="1 4" id="KW-0732">Signal</keyword>
<dbReference type="SMART" id="SM00191">
    <property type="entry name" value="Int_alpha"/>
    <property type="match status" value="3"/>
</dbReference>
<dbReference type="InterPro" id="IPR013517">
    <property type="entry name" value="FG-GAP"/>
</dbReference>
<protein>
    <recommendedName>
        <fullName evidence="7">FG-GAP repeat protein</fullName>
    </recommendedName>
</protein>
<evidence type="ECO:0000256" key="3">
    <source>
        <dbReference type="ARBA" id="ARBA00023180"/>
    </source>
</evidence>
<evidence type="ECO:0008006" key="7">
    <source>
        <dbReference type="Google" id="ProtNLM"/>
    </source>
</evidence>
<dbReference type="Proteomes" id="UP000316426">
    <property type="component" value="Chromosome"/>
</dbReference>
<gene>
    <name evidence="5" type="ORF">Spa11_44270</name>
</gene>
<evidence type="ECO:0000313" key="6">
    <source>
        <dbReference type="Proteomes" id="UP000316426"/>
    </source>
</evidence>
<dbReference type="PANTHER" id="PTHR36220">
    <property type="entry name" value="UNNAMED PRODUCT"/>
    <property type="match status" value="1"/>
</dbReference>
<reference evidence="5 6" key="1">
    <citation type="submission" date="2019-02" db="EMBL/GenBank/DDBJ databases">
        <title>Deep-cultivation of Planctomycetes and their phenomic and genomic characterization uncovers novel biology.</title>
        <authorList>
            <person name="Wiegand S."/>
            <person name="Jogler M."/>
            <person name="Boedeker C."/>
            <person name="Pinto D."/>
            <person name="Vollmers J."/>
            <person name="Rivas-Marin E."/>
            <person name="Kohn T."/>
            <person name="Peeters S.H."/>
            <person name="Heuer A."/>
            <person name="Rast P."/>
            <person name="Oberbeckmann S."/>
            <person name="Bunk B."/>
            <person name="Jeske O."/>
            <person name="Meyerdierks A."/>
            <person name="Storesund J.E."/>
            <person name="Kallscheuer N."/>
            <person name="Luecker S."/>
            <person name="Lage O.M."/>
            <person name="Pohl T."/>
            <person name="Merkel B.J."/>
            <person name="Hornburger P."/>
            <person name="Mueller R.-W."/>
            <person name="Bruemmer F."/>
            <person name="Labrenz M."/>
            <person name="Spormann A.M."/>
            <person name="Op den Camp H."/>
            <person name="Overmann J."/>
            <person name="Amann R."/>
            <person name="Jetten M.S.M."/>
            <person name="Mascher T."/>
            <person name="Medema M.H."/>
            <person name="Devos D.P."/>
            <person name="Kaster A.-K."/>
            <person name="Ovreas L."/>
            <person name="Rohde M."/>
            <person name="Galperin M.Y."/>
            <person name="Jogler C."/>
        </authorList>
    </citation>
    <scope>NUCLEOTIDE SEQUENCE [LARGE SCALE GENOMIC DNA]</scope>
    <source>
        <strain evidence="5 6">Spa11</strain>
    </source>
</reference>
<feature type="signal peptide" evidence="4">
    <location>
        <begin position="1"/>
        <end position="31"/>
    </location>
</feature>
<feature type="chain" id="PRO_5021798461" description="FG-GAP repeat protein" evidence="4">
    <location>
        <begin position="32"/>
        <end position="435"/>
    </location>
</feature>
<dbReference type="Gene3D" id="2.130.10.130">
    <property type="entry name" value="Integrin alpha, N-terminal"/>
    <property type="match status" value="1"/>
</dbReference>
<dbReference type="InterPro" id="IPR011047">
    <property type="entry name" value="Quinoprotein_ADH-like_sf"/>
</dbReference>
<evidence type="ECO:0000256" key="2">
    <source>
        <dbReference type="ARBA" id="ARBA00022737"/>
    </source>
</evidence>
<dbReference type="KEGG" id="bmei:Spa11_44270"/>
<dbReference type="EMBL" id="CP036349">
    <property type="protein sequence ID" value="QDV76202.1"/>
    <property type="molecule type" value="Genomic_DNA"/>
</dbReference>
<keyword evidence="2" id="KW-0677">Repeat</keyword>
<keyword evidence="6" id="KW-1185">Reference proteome</keyword>
<dbReference type="InterPro" id="IPR013519">
    <property type="entry name" value="Int_alpha_beta-p"/>
</dbReference>
<accession>A0A518KEI1</accession>
<proteinExistence type="predicted"/>
<dbReference type="InterPro" id="IPR028994">
    <property type="entry name" value="Integrin_alpha_N"/>
</dbReference>
<name>A0A518KEI1_9BACT</name>
<dbReference type="Pfam" id="PF14312">
    <property type="entry name" value="FG-GAP_2"/>
    <property type="match status" value="4"/>
</dbReference>
<evidence type="ECO:0000256" key="4">
    <source>
        <dbReference type="SAM" id="SignalP"/>
    </source>
</evidence>
<dbReference type="AlphaFoldDB" id="A0A518KEI1"/>